<dbReference type="GO" id="GO:0006952">
    <property type="term" value="P:defense response"/>
    <property type="evidence" value="ECO:0007669"/>
    <property type="project" value="InterPro"/>
</dbReference>
<evidence type="ECO:0000313" key="5">
    <source>
        <dbReference type="Proteomes" id="UP000823561"/>
    </source>
</evidence>
<dbReference type="PRINTS" id="PR00437">
    <property type="entry name" value="SMALLCYTKCXC"/>
</dbReference>
<dbReference type="InterPro" id="IPR000477">
    <property type="entry name" value="RT_dom"/>
</dbReference>
<organism evidence="4 5">
    <name type="scientific">Alosa alosa</name>
    <name type="common">allis shad</name>
    <dbReference type="NCBI Taxonomy" id="278164"/>
    <lineage>
        <taxon>Eukaryota</taxon>
        <taxon>Metazoa</taxon>
        <taxon>Chordata</taxon>
        <taxon>Craniata</taxon>
        <taxon>Vertebrata</taxon>
        <taxon>Euteleostomi</taxon>
        <taxon>Actinopterygii</taxon>
        <taxon>Neopterygii</taxon>
        <taxon>Teleostei</taxon>
        <taxon>Clupei</taxon>
        <taxon>Clupeiformes</taxon>
        <taxon>Clupeoidei</taxon>
        <taxon>Clupeidae</taxon>
        <taxon>Alosa</taxon>
    </lineage>
</organism>
<keyword evidence="2" id="KW-0202">Cytokine</keyword>
<reference evidence="4" key="1">
    <citation type="submission" date="2020-10" db="EMBL/GenBank/DDBJ databases">
        <title>Chromosome-scale genome assembly of the Allis shad, Alosa alosa.</title>
        <authorList>
            <person name="Margot Z."/>
            <person name="Christophe K."/>
            <person name="Cabau C."/>
            <person name="Louis A."/>
            <person name="Berthelot C."/>
            <person name="Parey E."/>
            <person name="Roest Crollius H."/>
            <person name="Montfort J."/>
            <person name="Robinson-Rechavi M."/>
            <person name="Bucao C."/>
            <person name="Bouchez O."/>
            <person name="Gislard M."/>
            <person name="Lluch J."/>
            <person name="Milhes M."/>
            <person name="Lampietro C."/>
            <person name="Lopez Roques C."/>
            <person name="Donnadieu C."/>
            <person name="Braasch I."/>
            <person name="Desvignes T."/>
            <person name="Postlethwait J."/>
            <person name="Bobe J."/>
            <person name="Guiguen Y."/>
        </authorList>
    </citation>
    <scope>NUCLEOTIDE SEQUENCE</scope>
    <source>
        <strain evidence="4">M-15738</strain>
        <tissue evidence="4">Blood</tissue>
    </source>
</reference>
<comment type="caution">
    <text evidence="4">The sequence shown here is derived from an EMBL/GenBank/DDBJ whole genome shotgun (WGS) entry which is preliminary data.</text>
</comment>
<dbReference type="SMART" id="SM00199">
    <property type="entry name" value="SCY"/>
    <property type="match status" value="1"/>
</dbReference>
<evidence type="ECO:0000256" key="2">
    <source>
        <dbReference type="ARBA" id="ARBA00022514"/>
    </source>
</evidence>
<protein>
    <recommendedName>
        <fullName evidence="3">Reverse transcriptase domain-containing protein</fullName>
    </recommendedName>
</protein>
<name>A0AAV6H096_9TELE</name>
<dbReference type="PRINTS" id="PR00436">
    <property type="entry name" value="INTERLEUKIN8"/>
</dbReference>
<dbReference type="PANTHER" id="PTHR33332">
    <property type="entry name" value="REVERSE TRANSCRIPTASE DOMAIN-CONTAINING PROTEIN"/>
    <property type="match status" value="1"/>
</dbReference>
<dbReference type="GO" id="GO:0008009">
    <property type="term" value="F:chemokine activity"/>
    <property type="evidence" value="ECO:0007669"/>
    <property type="project" value="InterPro"/>
</dbReference>
<comment type="similarity">
    <text evidence="1">Belongs to the intercrine alpha (chemokine CxC) family.</text>
</comment>
<dbReference type="EMBL" id="JADWDJ010000005">
    <property type="protein sequence ID" value="KAG5280729.1"/>
    <property type="molecule type" value="Genomic_DNA"/>
</dbReference>
<evidence type="ECO:0000313" key="4">
    <source>
        <dbReference type="EMBL" id="KAG5280729.1"/>
    </source>
</evidence>
<gene>
    <name evidence="4" type="ORF">AALO_G00063350</name>
</gene>
<dbReference type="Pfam" id="PF00078">
    <property type="entry name" value="RVT_1"/>
    <property type="match status" value="1"/>
</dbReference>
<evidence type="ECO:0000256" key="1">
    <source>
        <dbReference type="ARBA" id="ARBA00010665"/>
    </source>
</evidence>
<keyword evidence="5" id="KW-1185">Reference proteome</keyword>
<dbReference type="InterPro" id="IPR033899">
    <property type="entry name" value="CXC_Chemokine_domain"/>
</dbReference>
<dbReference type="Pfam" id="PF00048">
    <property type="entry name" value="IL8"/>
    <property type="match status" value="1"/>
</dbReference>
<dbReference type="GO" id="GO:0005615">
    <property type="term" value="C:extracellular space"/>
    <property type="evidence" value="ECO:0007669"/>
    <property type="project" value="UniProtKB-KW"/>
</dbReference>
<dbReference type="AlphaFoldDB" id="A0AAV6H096"/>
<dbReference type="PROSITE" id="PS50878">
    <property type="entry name" value="RT_POL"/>
    <property type="match status" value="1"/>
</dbReference>
<dbReference type="Gene3D" id="2.40.50.40">
    <property type="match status" value="1"/>
</dbReference>
<dbReference type="GO" id="GO:0006955">
    <property type="term" value="P:immune response"/>
    <property type="evidence" value="ECO:0007669"/>
    <property type="project" value="InterPro"/>
</dbReference>
<dbReference type="InterPro" id="IPR001811">
    <property type="entry name" value="Chemokine_IL8-like_dom"/>
</dbReference>
<accession>A0AAV6H096</accession>
<dbReference type="Proteomes" id="UP000823561">
    <property type="component" value="Chromosome 5"/>
</dbReference>
<dbReference type="InterPro" id="IPR015095">
    <property type="entry name" value="AlkB_hom8_N"/>
</dbReference>
<sequence length="372" mass="42095">MHTTLTHLEEGNGNYVRMLFIDFSSAFNTIVPLTLVTKMKALGLNTTLCHWIFDFLTNRSQVVRVGGLTSDPLTISTGAPQGCVLSPLLYNIYTHDCKANSSHTSIIKFADDTVILGLISNNNEQLYLDQVDEVAQWCQSNRLTLNINKTKEMVVDYRRQQQNYSYTPLMISGQPVERVTSFKYLGVHITEDLTWTVNTQYVLKKSRQRLYFLRQLRKFKVSTSIMKAFYTSAVESVLTGSIITWYGNSTVRDCSTLQRVVCSAERQRESKGRCRCQGKGVRFVPQQKIQTLTMYTPDQSCSNIEIIVTLKGNGGKKCIDPESDIAKKFMEKALAKMRAKKADPTLIPELTTIQLPNITSTFVNITSNNTLF</sequence>
<dbReference type="InterPro" id="IPR001089">
    <property type="entry name" value="Chemokine_CXC"/>
</dbReference>
<dbReference type="Pfam" id="PF09004">
    <property type="entry name" value="ALKBH8_N"/>
    <property type="match status" value="1"/>
</dbReference>
<proteinExistence type="inferred from homology"/>
<evidence type="ECO:0000259" key="3">
    <source>
        <dbReference type="PROSITE" id="PS50878"/>
    </source>
</evidence>
<dbReference type="CDD" id="cd00273">
    <property type="entry name" value="Chemokine_CXC"/>
    <property type="match status" value="1"/>
</dbReference>
<dbReference type="InterPro" id="IPR036048">
    <property type="entry name" value="Interleukin_8-like_sf"/>
</dbReference>
<dbReference type="GO" id="GO:0008168">
    <property type="term" value="F:methyltransferase activity"/>
    <property type="evidence" value="ECO:0007669"/>
    <property type="project" value="InterPro"/>
</dbReference>
<dbReference type="SUPFAM" id="SSF54117">
    <property type="entry name" value="Interleukin 8-like chemokines"/>
    <property type="match status" value="1"/>
</dbReference>
<dbReference type="SUPFAM" id="SSF56672">
    <property type="entry name" value="DNA/RNA polymerases"/>
    <property type="match status" value="1"/>
</dbReference>
<dbReference type="GO" id="GO:0016706">
    <property type="term" value="F:2-oxoglutarate-dependent dioxygenase activity"/>
    <property type="evidence" value="ECO:0007669"/>
    <property type="project" value="InterPro"/>
</dbReference>
<feature type="domain" description="Reverse transcriptase" evidence="3">
    <location>
        <begin position="1"/>
        <end position="189"/>
    </location>
</feature>
<dbReference type="InterPro" id="IPR043502">
    <property type="entry name" value="DNA/RNA_pol_sf"/>
</dbReference>